<keyword evidence="12" id="KW-1133">Transmembrane helix</keyword>
<feature type="binding site" evidence="10">
    <location>
        <position position="227"/>
    </location>
    <ligand>
        <name>FAD</name>
        <dbReference type="ChEBI" id="CHEBI:57692"/>
    </ligand>
</feature>
<evidence type="ECO:0000256" key="3">
    <source>
        <dbReference type="ARBA" id="ARBA00006105"/>
    </source>
</evidence>
<dbReference type="InterPro" id="IPR017938">
    <property type="entry name" value="Riboflavin_synthase-like_b-brl"/>
</dbReference>
<dbReference type="Gene3D" id="2.40.30.10">
    <property type="entry name" value="Translation factors"/>
    <property type="match status" value="1"/>
</dbReference>
<keyword evidence="6 10" id="KW-0274">FAD</keyword>
<sequence length="501" mass="57677">MLRRVRLLPQIRLNSSVKGRPNSSGDLEKIPKHSNVSSSGSIPPIKKSISNMLAKKKVEYNPEDNKEGVTYEFHAPQSPLEARSEQIRKSHQASKWKRMLPSLAVGGALIWGFYAYSFFTADKKEAIPDLLLPDQFLPYLVSFRYQVDKDHYLIELTRKNRKGILAPHQQLFDGKRIWSVEIRQPEINIVRNYTPLPLYVAGIDPDTQEPHLRLVTKPEEEGKFVLLVKRYDNGEFSRWLTSRKLLQEVELRGPVVEYKVPFHPLDKFPARPQLQPLLSKIQPDPEYPENMPKPETWAFYAAGTGVLPLLQMLYSPNPPKGFIDAYVSLRNESNLPSQLKTLNYFAEKCGRAKFTYLISDNGDRLEAKHVSRPQLPNFSGLMDVKISEEIYRQKLLAQKRQEVKNQIQGARIEERPLQQEDVIPKLDIRLQPQNAFQQFSFFRKQPPQVYPSFAFICGPEGYISYVSGRPNLNNLEQKDTGELGGLLKDKGWTINNIKRLI</sequence>
<keyword evidence="9 12" id="KW-0472">Membrane</keyword>
<reference evidence="14" key="1">
    <citation type="journal article" date="2021" name="Open Biol.">
        <title>Shared evolutionary footprints suggest mitochondrial oxidative damage underlies multiple complex I losses in fungi.</title>
        <authorList>
            <person name="Schikora-Tamarit M.A."/>
            <person name="Marcet-Houben M."/>
            <person name="Nosek J."/>
            <person name="Gabaldon T."/>
        </authorList>
    </citation>
    <scope>NUCLEOTIDE SEQUENCE</scope>
    <source>
        <strain evidence="14">NCAIM Y.01608</strain>
    </source>
</reference>
<dbReference type="InterPro" id="IPR001834">
    <property type="entry name" value="CBR-like"/>
</dbReference>
<evidence type="ECO:0000313" key="15">
    <source>
        <dbReference type="Proteomes" id="UP000788993"/>
    </source>
</evidence>
<gene>
    <name evidence="14" type="ORF">OGATHE_004479</name>
</gene>
<keyword evidence="4 10" id="KW-0285">Flavoprotein</keyword>
<dbReference type="PANTHER" id="PTHR19370">
    <property type="entry name" value="NADH-CYTOCHROME B5 REDUCTASE"/>
    <property type="match status" value="1"/>
</dbReference>
<dbReference type="GO" id="GO:0005741">
    <property type="term" value="C:mitochondrial outer membrane"/>
    <property type="evidence" value="ECO:0007669"/>
    <property type="project" value="UniProtKB-SubCell"/>
</dbReference>
<name>A0A9P8NZ67_9ASCO</name>
<evidence type="ECO:0000256" key="12">
    <source>
        <dbReference type="SAM" id="Phobius"/>
    </source>
</evidence>
<feature type="binding site" evidence="10">
    <location>
        <position position="229"/>
    </location>
    <ligand>
        <name>FAD</name>
        <dbReference type="ChEBI" id="CHEBI:57692"/>
    </ligand>
</feature>
<dbReference type="AlphaFoldDB" id="A0A9P8NZ67"/>
<keyword evidence="8" id="KW-0496">Mitochondrion</keyword>
<evidence type="ECO:0000256" key="4">
    <source>
        <dbReference type="ARBA" id="ARBA00022630"/>
    </source>
</evidence>
<reference evidence="14" key="2">
    <citation type="submission" date="2021-01" db="EMBL/GenBank/DDBJ databases">
        <authorList>
            <person name="Schikora-Tamarit M.A."/>
        </authorList>
    </citation>
    <scope>NUCLEOTIDE SEQUENCE</scope>
    <source>
        <strain evidence="14">NCAIM Y.01608</strain>
    </source>
</reference>
<feature type="compositionally biased region" description="Polar residues" evidence="11">
    <location>
        <begin position="15"/>
        <end position="25"/>
    </location>
</feature>
<feature type="binding site" evidence="10">
    <location>
        <position position="237"/>
    </location>
    <ligand>
        <name>FAD</name>
        <dbReference type="ChEBI" id="CHEBI:57692"/>
    </ligand>
</feature>
<comment type="similarity">
    <text evidence="3">Belongs to the flavoprotein pyridine nucleotide cytochrome reductase family.</text>
</comment>
<accession>A0A9P8NZ67</accession>
<evidence type="ECO:0000256" key="7">
    <source>
        <dbReference type="ARBA" id="ARBA00023002"/>
    </source>
</evidence>
<keyword evidence="7" id="KW-0560">Oxidoreductase</keyword>
<evidence type="ECO:0000256" key="9">
    <source>
        <dbReference type="ARBA" id="ARBA00023136"/>
    </source>
</evidence>
<evidence type="ECO:0000256" key="5">
    <source>
        <dbReference type="ARBA" id="ARBA00022787"/>
    </source>
</evidence>
<feature type="transmembrane region" description="Helical" evidence="12">
    <location>
        <begin position="99"/>
        <end position="119"/>
    </location>
</feature>
<evidence type="ECO:0000256" key="8">
    <source>
        <dbReference type="ARBA" id="ARBA00023128"/>
    </source>
</evidence>
<proteinExistence type="inferred from homology"/>
<comment type="cofactor">
    <cofactor evidence="1 10">
        <name>FAD</name>
        <dbReference type="ChEBI" id="CHEBI:57692"/>
    </cofactor>
</comment>
<evidence type="ECO:0000313" key="14">
    <source>
        <dbReference type="EMBL" id="KAH3662903.1"/>
    </source>
</evidence>
<dbReference type="EMBL" id="JAEUBD010001266">
    <property type="protein sequence ID" value="KAH3662903.1"/>
    <property type="molecule type" value="Genomic_DNA"/>
</dbReference>
<evidence type="ECO:0000256" key="11">
    <source>
        <dbReference type="SAM" id="MobiDB-lite"/>
    </source>
</evidence>
<organism evidence="14 15">
    <name type="scientific">Ogataea polymorpha</name>
    <dbReference type="NCBI Taxonomy" id="460523"/>
    <lineage>
        <taxon>Eukaryota</taxon>
        <taxon>Fungi</taxon>
        <taxon>Dikarya</taxon>
        <taxon>Ascomycota</taxon>
        <taxon>Saccharomycotina</taxon>
        <taxon>Pichiomycetes</taxon>
        <taxon>Pichiales</taxon>
        <taxon>Pichiaceae</taxon>
        <taxon>Ogataea</taxon>
    </lineage>
</organism>
<keyword evidence="15" id="KW-1185">Reference proteome</keyword>
<dbReference type="SUPFAM" id="SSF63380">
    <property type="entry name" value="Riboflavin synthase domain-like"/>
    <property type="match status" value="1"/>
</dbReference>
<dbReference type="Pfam" id="PF00970">
    <property type="entry name" value="FAD_binding_6"/>
    <property type="match status" value="1"/>
</dbReference>
<keyword evidence="12" id="KW-0812">Transmembrane</keyword>
<dbReference type="PANTHER" id="PTHR19370:SF189">
    <property type="entry name" value="CYTOCHROME C MITOCHONDRIAL IMPORT FACTOR CYC2"/>
    <property type="match status" value="1"/>
</dbReference>
<comment type="subcellular location">
    <subcellularLocation>
        <location evidence="2">Mitochondrion outer membrane</location>
    </subcellularLocation>
</comment>
<dbReference type="Proteomes" id="UP000788993">
    <property type="component" value="Unassembled WGS sequence"/>
</dbReference>
<dbReference type="GO" id="GO:0016491">
    <property type="term" value="F:oxidoreductase activity"/>
    <property type="evidence" value="ECO:0007669"/>
    <property type="project" value="UniProtKB-KW"/>
</dbReference>
<protein>
    <recommendedName>
        <fullName evidence="13">Flavoprotein pyridine nucleotide cytochrome reductase-like FAD-binding domain-containing protein</fullName>
    </recommendedName>
</protein>
<evidence type="ECO:0000256" key="2">
    <source>
        <dbReference type="ARBA" id="ARBA00004294"/>
    </source>
</evidence>
<evidence type="ECO:0000256" key="1">
    <source>
        <dbReference type="ARBA" id="ARBA00001974"/>
    </source>
</evidence>
<feature type="domain" description="Flavoprotein pyridine nucleotide cytochrome reductase-like FAD-binding" evidence="13">
    <location>
        <begin position="215"/>
        <end position="258"/>
    </location>
</feature>
<keyword evidence="5" id="KW-1000">Mitochondrion outer membrane</keyword>
<comment type="caution">
    <text evidence="14">The sequence shown here is derived from an EMBL/GenBank/DDBJ whole genome shotgun (WGS) entry which is preliminary data.</text>
</comment>
<feature type="region of interest" description="Disordered" evidence="11">
    <location>
        <begin position="15"/>
        <end position="44"/>
    </location>
</feature>
<dbReference type="SUPFAM" id="SSF52343">
    <property type="entry name" value="Ferredoxin reductase-like, C-terminal NADP-linked domain"/>
    <property type="match status" value="1"/>
</dbReference>
<evidence type="ECO:0000259" key="13">
    <source>
        <dbReference type="Pfam" id="PF00970"/>
    </source>
</evidence>
<evidence type="ECO:0000256" key="6">
    <source>
        <dbReference type="ARBA" id="ARBA00022827"/>
    </source>
</evidence>
<dbReference type="InterPro" id="IPR008333">
    <property type="entry name" value="Cbr1-like_FAD-bd_dom"/>
</dbReference>
<dbReference type="InterPro" id="IPR039261">
    <property type="entry name" value="FNR_nucleotide-bd"/>
</dbReference>
<evidence type="ECO:0000256" key="10">
    <source>
        <dbReference type="PIRSR" id="PIRSR601834-1"/>
    </source>
</evidence>